<feature type="domain" description="D-isomer specific 2-hydroxyacid dehydrogenase catalytic" evidence="5">
    <location>
        <begin position="1"/>
        <end position="217"/>
    </location>
</feature>
<dbReference type="EMBL" id="BART01002275">
    <property type="protein sequence ID" value="GAG59110.1"/>
    <property type="molecule type" value="Genomic_DNA"/>
</dbReference>
<feature type="non-terminal residue" evidence="7">
    <location>
        <position position="1"/>
    </location>
</feature>
<proteinExistence type="inferred from homology"/>
<evidence type="ECO:0000313" key="7">
    <source>
        <dbReference type="EMBL" id="GAG59110.1"/>
    </source>
</evidence>
<dbReference type="GO" id="GO:0051287">
    <property type="term" value="F:NAD binding"/>
    <property type="evidence" value="ECO:0007669"/>
    <property type="project" value="InterPro"/>
</dbReference>
<evidence type="ECO:0000259" key="5">
    <source>
        <dbReference type="Pfam" id="PF00389"/>
    </source>
</evidence>
<dbReference type="PANTHER" id="PTHR42789">
    <property type="entry name" value="D-ISOMER SPECIFIC 2-HYDROXYACID DEHYDROGENASE FAMILY PROTEIN (AFU_ORTHOLOGUE AFUA_6G10090)"/>
    <property type="match status" value="1"/>
</dbReference>
<dbReference type="InterPro" id="IPR006140">
    <property type="entry name" value="D-isomer_DH_NAD-bd"/>
</dbReference>
<evidence type="ECO:0000256" key="2">
    <source>
        <dbReference type="ARBA" id="ARBA00022605"/>
    </source>
</evidence>
<dbReference type="GO" id="GO:0047545">
    <property type="term" value="F:(S)-2-hydroxyglutarate dehydrogenase activity"/>
    <property type="evidence" value="ECO:0007669"/>
    <property type="project" value="UniProtKB-ARBA"/>
</dbReference>
<dbReference type="Pfam" id="PF02826">
    <property type="entry name" value="2-Hacid_dh_C"/>
    <property type="match status" value="1"/>
</dbReference>
<dbReference type="InterPro" id="IPR050857">
    <property type="entry name" value="D-2-hydroxyacid_DH"/>
</dbReference>
<name>X0YSD7_9ZZZZ</name>
<dbReference type="InterPro" id="IPR029752">
    <property type="entry name" value="D-isomer_DH_CS1"/>
</dbReference>
<reference evidence="7" key="1">
    <citation type="journal article" date="2014" name="Front. Microbiol.">
        <title>High frequency of phylogenetically diverse reductive dehalogenase-homologous genes in deep subseafloor sedimentary metagenomes.</title>
        <authorList>
            <person name="Kawai M."/>
            <person name="Futagami T."/>
            <person name="Toyoda A."/>
            <person name="Takaki Y."/>
            <person name="Nishi S."/>
            <person name="Hori S."/>
            <person name="Arai W."/>
            <person name="Tsubouchi T."/>
            <person name="Morono Y."/>
            <person name="Uchiyama I."/>
            <person name="Ito T."/>
            <person name="Fujiyama A."/>
            <person name="Inagaki F."/>
            <person name="Takami H."/>
        </authorList>
    </citation>
    <scope>NUCLEOTIDE SEQUENCE</scope>
    <source>
        <strain evidence="7">Expedition CK06-06</strain>
    </source>
</reference>
<evidence type="ECO:0000256" key="4">
    <source>
        <dbReference type="ARBA" id="ARBA00023027"/>
    </source>
</evidence>
<dbReference type="PROSITE" id="PS00671">
    <property type="entry name" value="D_2_HYDROXYACID_DH_3"/>
    <property type="match status" value="1"/>
</dbReference>
<dbReference type="AlphaFoldDB" id="X0YSD7"/>
<evidence type="ECO:0000259" key="6">
    <source>
        <dbReference type="Pfam" id="PF02826"/>
    </source>
</evidence>
<dbReference type="InterPro" id="IPR006139">
    <property type="entry name" value="D-isomer_2_OHA_DH_cat_dom"/>
</dbReference>
<protein>
    <recommendedName>
        <fullName evidence="8">D-isomer specific 2-hydroxyacid dehydrogenase NAD-binding domain-containing protein</fullName>
    </recommendedName>
</protein>
<evidence type="ECO:0000256" key="3">
    <source>
        <dbReference type="ARBA" id="ARBA00023002"/>
    </source>
</evidence>
<feature type="domain" description="D-isomer specific 2-hydroxyacid dehydrogenase NAD-binding" evidence="6">
    <location>
        <begin position="26"/>
        <end position="197"/>
    </location>
</feature>
<gene>
    <name evidence="7" type="ORF">S01H4_07091</name>
</gene>
<dbReference type="InterPro" id="IPR036291">
    <property type="entry name" value="NAD(P)-bd_dom_sf"/>
</dbReference>
<evidence type="ECO:0008006" key="8">
    <source>
        <dbReference type="Google" id="ProtNLM"/>
    </source>
</evidence>
<keyword evidence="2" id="KW-0028">Amino-acid biosynthesis</keyword>
<keyword evidence="3" id="KW-0560">Oxidoreductase</keyword>
<organism evidence="7">
    <name type="scientific">marine sediment metagenome</name>
    <dbReference type="NCBI Taxonomy" id="412755"/>
    <lineage>
        <taxon>unclassified sequences</taxon>
        <taxon>metagenomes</taxon>
        <taxon>ecological metagenomes</taxon>
    </lineage>
</organism>
<dbReference type="SUPFAM" id="SSF51735">
    <property type="entry name" value="NAD(P)-binding Rossmann-fold domains"/>
    <property type="match status" value="1"/>
</dbReference>
<dbReference type="Gene3D" id="3.40.50.720">
    <property type="entry name" value="NAD(P)-binding Rossmann-like Domain"/>
    <property type="match status" value="2"/>
</dbReference>
<sequence>DYAKKKGISVVNTPDGPTLPVAELTLAMTMALLRKIPQAHYNMKNKVWKKEIGNLLSGKVVGVIGLGRIGKKVASIFRALGNKVVSYDLMPDNDWATQNSVAVCSMDEVLKKSDIITLHIPGNADKSPVLSKRELTMMKLSAILINIARGGVIDEEALYESLKKLEIGGAALDVYANEPYEGPLLELDNVILTPHLGSYAFEAKLQMEIDAVKNLINEIEKS</sequence>
<accession>X0YSD7</accession>
<dbReference type="Pfam" id="PF00389">
    <property type="entry name" value="2-Hacid_dh"/>
    <property type="match status" value="1"/>
</dbReference>
<dbReference type="PROSITE" id="PS00065">
    <property type="entry name" value="D_2_HYDROXYACID_DH_1"/>
    <property type="match status" value="1"/>
</dbReference>
<keyword evidence="4" id="KW-0520">NAD</keyword>
<comment type="caution">
    <text evidence="7">The sequence shown here is derived from an EMBL/GenBank/DDBJ whole genome shotgun (WGS) entry which is preliminary data.</text>
</comment>
<dbReference type="GO" id="GO:0004617">
    <property type="term" value="F:phosphoglycerate dehydrogenase activity"/>
    <property type="evidence" value="ECO:0007669"/>
    <property type="project" value="UniProtKB-ARBA"/>
</dbReference>
<evidence type="ECO:0000256" key="1">
    <source>
        <dbReference type="ARBA" id="ARBA00005854"/>
    </source>
</evidence>
<comment type="similarity">
    <text evidence="1">Belongs to the D-isomer specific 2-hydroxyacid dehydrogenase family.</text>
</comment>
<dbReference type="GO" id="GO:0006564">
    <property type="term" value="P:L-serine biosynthetic process"/>
    <property type="evidence" value="ECO:0007669"/>
    <property type="project" value="UniProtKB-ARBA"/>
</dbReference>
<dbReference type="FunFam" id="3.40.50.720:FF:000041">
    <property type="entry name" value="D-3-phosphoglycerate dehydrogenase"/>
    <property type="match status" value="1"/>
</dbReference>
<dbReference type="InterPro" id="IPR029753">
    <property type="entry name" value="D-isomer_DH_CS"/>
</dbReference>
<dbReference type="PANTHER" id="PTHR42789:SF1">
    <property type="entry name" value="D-ISOMER SPECIFIC 2-HYDROXYACID DEHYDROGENASE FAMILY PROTEIN (AFU_ORTHOLOGUE AFUA_6G10090)"/>
    <property type="match status" value="1"/>
</dbReference>